<feature type="transmembrane region" description="Helical" evidence="1">
    <location>
        <begin position="72"/>
        <end position="92"/>
    </location>
</feature>
<protein>
    <submittedName>
        <fullName evidence="2">Uncharacterized protein</fullName>
    </submittedName>
</protein>
<keyword evidence="1" id="KW-0472">Membrane</keyword>
<organism evidence="2 3">
    <name type="scientific">Couchioplanes caeruleus subsp. caeruleus</name>
    <dbReference type="NCBI Taxonomy" id="56427"/>
    <lineage>
        <taxon>Bacteria</taxon>
        <taxon>Bacillati</taxon>
        <taxon>Actinomycetota</taxon>
        <taxon>Actinomycetes</taxon>
        <taxon>Micromonosporales</taxon>
        <taxon>Micromonosporaceae</taxon>
        <taxon>Couchioplanes</taxon>
    </lineage>
</organism>
<comment type="caution">
    <text evidence="2">The sequence shown here is derived from an EMBL/GenBank/DDBJ whole genome shotgun (WGS) entry which is preliminary data.</text>
</comment>
<name>A0A1K0GNA4_9ACTN</name>
<proteinExistence type="predicted"/>
<gene>
    <name evidence="2" type="ORF">BG844_13120</name>
</gene>
<reference evidence="2 3" key="1">
    <citation type="submission" date="2016-09" db="EMBL/GenBank/DDBJ databases">
        <title>Couchioplanes caeruleus draft genome sequence.</title>
        <authorList>
            <person name="Sheehan J."/>
            <person name="Caffrey P."/>
        </authorList>
    </citation>
    <scope>NUCLEOTIDE SEQUENCE [LARGE SCALE GENOMIC DNA]</scope>
    <source>
        <strain evidence="2 3">DSM 43634</strain>
    </source>
</reference>
<dbReference type="EMBL" id="MEIA01000131">
    <property type="protein sequence ID" value="OJF13838.1"/>
    <property type="molecule type" value="Genomic_DNA"/>
</dbReference>
<evidence type="ECO:0000313" key="3">
    <source>
        <dbReference type="Proteomes" id="UP000182486"/>
    </source>
</evidence>
<evidence type="ECO:0000313" key="2">
    <source>
        <dbReference type="EMBL" id="OJF13838.1"/>
    </source>
</evidence>
<keyword evidence="3" id="KW-1185">Reference proteome</keyword>
<keyword evidence="1" id="KW-0812">Transmembrane</keyword>
<accession>A0A1K0GNA4</accession>
<dbReference type="AlphaFoldDB" id="A0A1K0GNA4"/>
<sequence length="99" mass="10582">MFSAVMIVTSAPSPYRAAGPPHGRVSFPTRLSQPFGAGFGADRGFMVAGSRLTARRTVTGSRFRATAWRFSLAAWHFTLCGLALFAACRFTGAVSKPLL</sequence>
<dbReference type="Proteomes" id="UP000182486">
    <property type="component" value="Unassembled WGS sequence"/>
</dbReference>
<evidence type="ECO:0000256" key="1">
    <source>
        <dbReference type="SAM" id="Phobius"/>
    </source>
</evidence>
<keyword evidence="1" id="KW-1133">Transmembrane helix</keyword>